<dbReference type="AlphaFoldDB" id="A0A382SKV4"/>
<proteinExistence type="predicted"/>
<evidence type="ECO:0000313" key="1">
    <source>
        <dbReference type="EMBL" id="SVD10524.1"/>
    </source>
</evidence>
<accession>A0A382SKV4</accession>
<dbReference type="EMBL" id="UINC01129850">
    <property type="protein sequence ID" value="SVD10524.1"/>
    <property type="molecule type" value="Genomic_DNA"/>
</dbReference>
<organism evidence="1">
    <name type="scientific">marine metagenome</name>
    <dbReference type="NCBI Taxonomy" id="408172"/>
    <lineage>
        <taxon>unclassified sequences</taxon>
        <taxon>metagenomes</taxon>
        <taxon>ecological metagenomes</taxon>
    </lineage>
</organism>
<protein>
    <submittedName>
        <fullName evidence="1">Uncharacterized protein</fullName>
    </submittedName>
</protein>
<dbReference type="SUPFAM" id="SSF56935">
    <property type="entry name" value="Porins"/>
    <property type="match status" value="1"/>
</dbReference>
<feature type="non-terminal residue" evidence="1">
    <location>
        <position position="310"/>
    </location>
</feature>
<feature type="non-terminal residue" evidence="1">
    <location>
        <position position="1"/>
    </location>
</feature>
<gene>
    <name evidence="1" type="ORF">METZ01_LOCUS363378</name>
</gene>
<sequence>YRNNVTWLKPLLGNTAIGVSGKYRSLRVDLDGGNLTNATGWGFDLGVLVPLPGRIRLGLAVLDYGGTSIKHGNGVAEKAFAQRYSMGVGVKPLDGLTLSAQRDDAWRIGAEYWVNGGLALRAGGRTERPSLEDFSGATTSTFGFGLKYRFATLDYAYEHHPLLSPTHYTSLLLAYNPRVVSIKDATIRPNPIFRSLYKHYEENDFLDVVIVNSSIEEIEASVSVMIPNAMVTAHQENIVLPPQSKQKYTLKCTFDQGLFDQPESYFDNFVTPTVAVSYTLGKKEQITEKKLERVYLAGKGKLSWNIPGMA</sequence>
<reference evidence="1" key="1">
    <citation type="submission" date="2018-05" db="EMBL/GenBank/DDBJ databases">
        <authorList>
            <person name="Lanie J.A."/>
            <person name="Ng W.-L."/>
            <person name="Kazmierczak K.M."/>
            <person name="Andrzejewski T.M."/>
            <person name="Davidsen T.M."/>
            <person name="Wayne K.J."/>
            <person name="Tettelin H."/>
            <person name="Glass J.I."/>
            <person name="Rusch D."/>
            <person name="Podicherti R."/>
            <person name="Tsui H.-C.T."/>
            <person name="Winkler M.E."/>
        </authorList>
    </citation>
    <scope>NUCLEOTIDE SEQUENCE</scope>
</reference>
<name>A0A382SKV4_9ZZZZ</name>
<dbReference type="Gene3D" id="2.40.160.60">
    <property type="entry name" value="Outer membrane protein transport protein (OMPP1/FadL/TodX)"/>
    <property type="match status" value="1"/>
</dbReference>